<proteinExistence type="predicted"/>
<reference evidence="1 2" key="1">
    <citation type="submission" date="2020-09" db="EMBL/GenBank/DDBJ databases">
        <title>De no assembly of potato wild relative species, Solanum commersonii.</title>
        <authorList>
            <person name="Cho K."/>
        </authorList>
    </citation>
    <scope>NUCLEOTIDE SEQUENCE [LARGE SCALE GENOMIC DNA]</scope>
    <source>
        <strain evidence="1">LZ3.2</strain>
        <tissue evidence="1">Leaf</tissue>
    </source>
</reference>
<gene>
    <name evidence="1" type="ORF">H5410_040022</name>
</gene>
<evidence type="ECO:0000313" key="2">
    <source>
        <dbReference type="Proteomes" id="UP000824120"/>
    </source>
</evidence>
<sequence>MAILDDFGTFVCLNAFGMQKRKKRTKDRKDFDVPKMQSENILSASVYHICSVPKLLLLTCYISQSLSLTFMSMRFVQQSIHNSANLKSSWGDSNTTHTTLSILSYTEKNMLHWTTDGTSKR</sequence>
<evidence type="ECO:0000313" key="1">
    <source>
        <dbReference type="EMBL" id="KAG5589508.1"/>
    </source>
</evidence>
<keyword evidence="2" id="KW-1185">Reference proteome</keyword>
<name>A0A9J5XQ66_SOLCO</name>
<dbReference type="EMBL" id="JACXVP010000008">
    <property type="protein sequence ID" value="KAG5589508.1"/>
    <property type="molecule type" value="Genomic_DNA"/>
</dbReference>
<comment type="caution">
    <text evidence="1">The sequence shown here is derived from an EMBL/GenBank/DDBJ whole genome shotgun (WGS) entry which is preliminary data.</text>
</comment>
<protein>
    <submittedName>
        <fullName evidence="1">Uncharacterized protein</fullName>
    </submittedName>
</protein>
<dbReference type="AlphaFoldDB" id="A0A9J5XQ66"/>
<organism evidence="1 2">
    <name type="scientific">Solanum commersonii</name>
    <name type="common">Commerson's wild potato</name>
    <name type="synonym">Commerson's nightshade</name>
    <dbReference type="NCBI Taxonomy" id="4109"/>
    <lineage>
        <taxon>Eukaryota</taxon>
        <taxon>Viridiplantae</taxon>
        <taxon>Streptophyta</taxon>
        <taxon>Embryophyta</taxon>
        <taxon>Tracheophyta</taxon>
        <taxon>Spermatophyta</taxon>
        <taxon>Magnoliopsida</taxon>
        <taxon>eudicotyledons</taxon>
        <taxon>Gunneridae</taxon>
        <taxon>Pentapetalae</taxon>
        <taxon>asterids</taxon>
        <taxon>lamiids</taxon>
        <taxon>Solanales</taxon>
        <taxon>Solanaceae</taxon>
        <taxon>Solanoideae</taxon>
        <taxon>Solaneae</taxon>
        <taxon>Solanum</taxon>
    </lineage>
</organism>
<dbReference type="Proteomes" id="UP000824120">
    <property type="component" value="Chromosome 8"/>
</dbReference>
<accession>A0A9J5XQ66</accession>